<dbReference type="GO" id="GO:0008962">
    <property type="term" value="F:phosphatidylglycerophosphatase activity"/>
    <property type="evidence" value="ECO:0007669"/>
    <property type="project" value="InterPro"/>
</dbReference>
<protein>
    <submittedName>
        <fullName evidence="4">Phosphatidylglycerophosphatase A</fullName>
    </submittedName>
</protein>
<feature type="domain" description="YutG/PgpA" evidence="3">
    <location>
        <begin position="46"/>
        <end position="189"/>
    </location>
</feature>
<evidence type="ECO:0000313" key="5">
    <source>
        <dbReference type="Proteomes" id="UP000234341"/>
    </source>
</evidence>
<feature type="transmembrane region" description="Helical" evidence="2">
    <location>
        <begin position="45"/>
        <end position="69"/>
    </location>
</feature>
<evidence type="ECO:0000259" key="3">
    <source>
        <dbReference type="Pfam" id="PF04608"/>
    </source>
</evidence>
<name>A0A2N5CGH1_9BURK</name>
<evidence type="ECO:0000256" key="1">
    <source>
        <dbReference type="SAM" id="MobiDB-lite"/>
    </source>
</evidence>
<reference evidence="4 5" key="1">
    <citation type="submission" date="2017-12" db="EMBL/GenBank/DDBJ databases">
        <title>Genome sequence of the active heterotrophic nitrifier-denitrifier, Cupriavidus pauculus UM1.</title>
        <authorList>
            <person name="Putonti C."/>
            <person name="Castignetti D."/>
        </authorList>
    </citation>
    <scope>NUCLEOTIDE SEQUENCE [LARGE SCALE GENOMIC DNA]</scope>
    <source>
        <strain evidence="4 5">UM1</strain>
    </source>
</reference>
<proteinExistence type="predicted"/>
<dbReference type="EMBL" id="PJRP01000002">
    <property type="protein sequence ID" value="PLQ01326.1"/>
    <property type="molecule type" value="Genomic_DNA"/>
</dbReference>
<dbReference type="Pfam" id="PF04608">
    <property type="entry name" value="PgpA"/>
    <property type="match status" value="1"/>
</dbReference>
<dbReference type="RefSeq" id="WP_101680684.1">
    <property type="nucleotide sequence ID" value="NZ_PJRP01000002.1"/>
</dbReference>
<feature type="transmembrane region" description="Helical" evidence="2">
    <location>
        <begin position="120"/>
        <end position="145"/>
    </location>
</feature>
<feature type="region of interest" description="Disordered" evidence="1">
    <location>
        <begin position="1"/>
        <end position="25"/>
    </location>
</feature>
<evidence type="ECO:0000256" key="2">
    <source>
        <dbReference type="SAM" id="Phobius"/>
    </source>
</evidence>
<dbReference type="InterPro" id="IPR007686">
    <property type="entry name" value="YutG/PgpA"/>
</dbReference>
<dbReference type="SUPFAM" id="SSF101307">
    <property type="entry name" value="YutG-like"/>
    <property type="match status" value="1"/>
</dbReference>
<dbReference type="InterPro" id="IPR036681">
    <property type="entry name" value="PgpA-like_sf"/>
</dbReference>
<dbReference type="GO" id="GO:0006629">
    <property type="term" value="P:lipid metabolic process"/>
    <property type="evidence" value="ECO:0007669"/>
    <property type="project" value="InterPro"/>
</dbReference>
<dbReference type="InterPro" id="IPR026037">
    <property type="entry name" value="PgpA"/>
</dbReference>
<dbReference type="CDD" id="cd06971">
    <property type="entry name" value="PgpA"/>
    <property type="match status" value="1"/>
</dbReference>
<dbReference type="PANTHER" id="PTHR36305:SF1">
    <property type="entry name" value="PHOSPHATIDYLGLYCEROPHOSPHATASE A"/>
    <property type="match status" value="1"/>
</dbReference>
<keyword evidence="2" id="KW-0472">Membrane</keyword>
<organism evidence="4 5">
    <name type="scientific">Cupriavidus pauculus</name>
    <dbReference type="NCBI Taxonomy" id="82633"/>
    <lineage>
        <taxon>Bacteria</taxon>
        <taxon>Pseudomonadati</taxon>
        <taxon>Pseudomonadota</taxon>
        <taxon>Betaproteobacteria</taxon>
        <taxon>Burkholderiales</taxon>
        <taxon>Burkholderiaceae</taxon>
        <taxon>Cupriavidus</taxon>
    </lineage>
</organism>
<feature type="transmembrane region" description="Helical" evidence="2">
    <location>
        <begin position="165"/>
        <end position="190"/>
    </location>
</feature>
<dbReference type="Proteomes" id="UP000234341">
    <property type="component" value="Unassembled WGS sequence"/>
</dbReference>
<gene>
    <name evidence="4" type="ORF">CYJ10_06480</name>
</gene>
<evidence type="ECO:0000313" key="4">
    <source>
        <dbReference type="EMBL" id="PLQ01326.1"/>
    </source>
</evidence>
<keyword evidence="2" id="KW-1133">Transmembrane helix</keyword>
<sequence length="193" mass="21451">MSAYPPGAAPRDPANPAEPATLEAGQTAKVMRPTARFMLGHPARLIALGFGSGLSPVSPGTVGTLYGWLSYVVISMWIEPNTWLWIIAGGFVVGIWACLRTARDMGVYDHGSMVWDEIVAFWLVLVFVMPTGFWGQFAAFVWFRFFDIVKPAPIRYYDRTLKGPGFTGAFGVMFDDIFAAFYTLLVFALWRSF</sequence>
<dbReference type="OrthoDB" id="9804091at2"/>
<keyword evidence="2" id="KW-0812">Transmembrane</keyword>
<dbReference type="AlphaFoldDB" id="A0A2N5CGH1"/>
<comment type="caution">
    <text evidence="4">The sequence shown here is derived from an EMBL/GenBank/DDBJ whole genome shotgun (WGS) entry which is preliminary data.</text>
</comment>
<dbReference type="STRING" id="82633.GCA_000974605_04714"/>
<dbReference type="PANTHER" id="PTHR36305">
    <property type="entry name" value="PHOSPHATIDYLGLYCEROPHOSPHATASE A"/>
    <property type="match status" value="1"/>
</dbReference>
<feature type="transmembrane region" description="Helical" evidence="2">
    <location>
        <begin position="81"/>
        <end position="99"/>
    </location>
</feature>
<accession>A0A2N5CGH1</accession>